<dbReference type="AlphaFoldDB" id="A0A8H7V5S9"/>
<keyword evidence="2" id="KW-1185">Reference proteome</keyword>
<name>A0A8H7V5S9_9FUNG</name>
<evidence type="ECO:0000313" key="2">
    <source>
        <dbReference type="Proteomes" id="UP000603453"/>
    </source>
</evidence>
<accession>A0A8H7V5S9</accession>
<organism evidence="1 2">
    <name type="scientific">Mucor saturninus</name>
    <dbReference type="NCBI Taxonomy" id="64648"/>
    <lineage>
        <taxon>Eukaryota</taxon>
        <taxon>Fungi</taxon>
        <taxon>Fungi incertae sedis</taxon>
        <taxon>Mucoromycota</taxon>
        <taxon>Mucoromycotina</taxon>
        <taxon>Mucoromycetes</taxon>
        <taxon>Mucorales</taxon>
        <taxon>Mucorineae</taxon>
        <taxon>Mucoraceae</taxon>
        <taxon>Mucor</taxon>
    </lineage>
</organism>
<proteinExistence type="predicted"/>
<dbReference type="OrthoDB" id="2282120at2759"/>
<comment type="caution">
    <text evidence="1">The sequence shown here is derived from an EMBL/GenBank/DDBJ whole genome shotgun (WGS) entry which is preliminary data.</text>
</comment>
<dbReference type="Proteomes" id="UP000603453">
    <property type="component" value="Unassembled WGS sequence"/>
</dbReference>
<protein>
    <submittedName>
        <fullName evidence="1">Uncharacterized protein</fullName>
    </submittedName>
</protein>
<dbReference type="EMBL" id="JAEPRD010000044">
    <property type="protein sequence ID" value="KAG2204458.1"/>
    <property type="molecule type" value="Genomic_DNA"/>
</dbReference>
<sequence length="101" mass="11374">MGTPKLVVDIARARVLETCKRQLHVRLKIASLPTETTTFGLLIYGLCYEVFVVSFDDGYYPYERVSFGLLPTSSSTYKNAEKTLMDLLQLKESTSIVVFDA</sequence>
<evidence type="ECO:0000313" key="1">
    <source>
        <dbReference type="EMBL" id="KAG2204458.1"/>
    </source>
</evidence>
<reference evidence="1" key="1">
    <citation type="submission" date="2020-12" db="EMBL/GenBank/DDBJ databases">
        <title>Metabolic potential, ecology and presence of endohyphal bacteria is reflected in genomic diversity of Mucoromycotina.</title>
        <authorList>
            <person name="Muszewska A."/>
            <person name="Okrasinska A."/>
            <person name="Steczkiewicz K."/>
            <person name="Drgas O."/>
            <person name="Orlowska M."/>
            <person name="Perlinska-Lenart U."/>
            <person name="Aleksandrzak-Piekarczyk T."/>
            <person name="Szatraj K."/>
            <person name="Zielenkiewicz U."/>
            <person name="Pilsyk S."/>
            <person name="Malc E."/>
            <person name="Mieczkowski P."/>
            <person name="Kruszewska J.S."/>
            <person name="Biernat P."/>
            <person name="Pawlowska J."/>
        </authorList>
    </citation>
    <scope>NUCLEOTIDE SEQUENCE</scope>
    <source>
        <strain evidence="1">WA0000017839</strain>
    </source>
</reference>
<gene>
    <name evidence="1" type="ORF">INT47_005249</name>
</gene>